<gene>
    <name evidence="1" type="ORF">ACJDU8_05330</name>
</gene>
<dbReference type="EMBL" id="JBJHZX010000006">
    <property type="protein sequence ID" value="MFL0194999.1"/>
    <property type="molecule type" value="Genomic_DNA"/>
</dbReference>
<organism evidence="1 2">
    <name type="scientific">Candidatus Clostridium eludens</name>
    <dbReference type="NCBI Taxonomy" id="3381663"/>
    <lineage>
        <taxon>Bacteria</taxon>
        <taxon>Bacillati</taxon>
        <taxon>Bacillota</taxon>
        <taxon>Clostridia</taxon>
        <taxon>Eubacteriales</taxon>
        <taxon>Clostridiaceae</taxon>
        <taxon>Clostridium</taxon>
    </lineage>
</organism>
<accession>A0ABW8SGJ7</accession>
<sequence length="121" mass="14110">MQENIVLVCVSDQVDGEKLIKEGWRIAEKENFKIKVLNIQNNNQSKNLKGTSLEYLFNICKFLKIDMQVYWGNNFSDILINYIQRNKINQLVLGKITKSEQTNLISEVQEAFPDILVFIIE</sequence>
<keyword evidence="2" id="KW-1185">Reference proteome</keyword>
<evidence type="ECO:0008006" key="3">
    <source>
        <dbReference type="Google" id="ProtNLM"/>
    </source>
</evidence>
<dbReference type="Proteomes" id="UP001623660">
    <property type="component" value="Unassembled WGS sequence"/>
</dbReference>
<evidence type="ECO:0000313" key="1">
    <source>
        <dbReference type="EMBL" id="MFL0194999.1"/>
    </source>
</evidence>
<protein>
    <recommendedName>
        <fullName evidence="3">UspA domain-containing protein</fullName>
    </recommendedName>
</protein>
<proteinExistence type="predicted"/>
<dbReference type="RefSeq" id="WP_406791123.1">
    <property type="nucleotide sequence ID" value="NZ_JBJHZX010000006.1"/>
</dbReference>
<name>A0ABW8SGJ7_9CLOT</name>
<reference evidence="1 2" key="1">
    <citation type="submission" date="2024-11" db="EMBL/GenBank/DDBJ databases">
        <authorList>
            <person name="Heng Y.C."/>
            <person name="Lim A.C.H."/>
            <person name="Lee J.K.Y."/>
            <person name="Kittelmann S."/>
        </authorList>
    </citation>
    <scope>NUCLEOTIDE SEQUENCE [LARGE SCALE GENOMIC DNA]</scope>
    <source>
        <strain evidence="1 2">WILCCON 0269</strain>
    </source>
</reference>
<comment type="caution">
    <text evidence="1">The sequence shown here is derived from an EMBL/GenBank/DDBJ whole genome shotgun (WGS) entry which is preliminary data.</text>
</comment>
<evidence type="ECO:0000313" key="2">
    <source>
        <dbReference type="Proteomes" id="UP001623660"/>
    </source>
</evidence>